<accession>A0A7H1N2C7</accession>
<proteinExistence type="predicted"/>
<gene>
    <name evidence="1" type="ORF">HQ394_11710</name>
</gene>
<dbReference type="AlphaFoldDB" id="A0A7H1N2C7"/>
<dbReference type="EMBL" id="CP053923">
    <property type="protein sequence ID" value="QNT69863.1"/>
    <property type="molecule type" value="Genomic_DNA"/>
</dbReference>
<dbReference type="KEGG" id="dvn:HQ394_11710"/>
<protein>
    <submittedName>
        <fullName evidence="1">Uncharacterized protein</fullName>
    </submittedName>
</protein>
<sequence>MTAETKIPSAKLLEMLAAVQKIDANVVLLQVMYASGISGIVAENKSVVSCDTPETSGLEAPRSKIRIPS</sequence>
<reference evidence="1 2" key="1">
    <citation type="submission" date="2020-05" db="EMBL/GenBank/DDBJ databases">
        <title>Complete closed genome sequence of Defluviicoccus vanus.</title>
        <authorList>
            <person name="Bessarab I."/>
            <person name="Arumugam K."/>
            <person name="Maszenan A.M."/>
            <person name="Seviour R.J."/>
            <person name="Williams R.B."/>
        </authorList>
    </citation>
    <scope>NUCLEOTIDE SEQUENCE [LARGE SCALE GENOMIC DNA]</scope>
    <source>
        <strain evidence="1 2">Ben 114</strain>
    </source>
</reference>
<name>A0A7H1N2C7_9PROT</name>
<organism evidence="1 2">
    <name type="scientific">Defluviicoccus vanus</name>
    <dbReference type="NCBI Taxonomy" id="111831"/>
    <lineage>
        <taxon>Bacteria</taxon>
        <taxon>Pseudomonadati</taxon>
        <taxon>Pseudomonadota</taxon>
        <taxon>Alphaproteobacteria</taxon>
        <taxon>Rhodospirillales</taxon>
        <taxon>Rhodospirillaceae</taxon>
        <taxon>Defluviicoccus</taxon>
    </lineage>
</organism>
<dbReference type="RefSeq" id="WP_190260375.1">
    <property type="nucleotide sequence ID" value="NZ_CP053923.1"/>
</dbReference>
<keyword evidence="2" id="KW-1185">Reference proteome</keyword>
<evidence type="ECO:0000313" key="2">
    <source>
        <dbReference type="Proteomes" id="UP000516369"/>
    </source>
</evidence>
<evidence type="ECO:0000313" key="1">
    <source>
        <dbReference type="EMBL" id="QNT69863.1"/>
    </source>
</evidence>
<dbReference type="Proteomes" id="UP000516369">
    <property type="component" value="Chromosome"/>
</dbReference>